<accession>A0A514CSW9</accession>
<protein>
    <submittedName>
        <fullName evidence="1">Uncharacterized protein</fullName>
    </submittedName>
</protein>
<proteinExistence type="predicted"/>
<sequence length="82" mass="9487">MIEESKPNKIGFFRSLARELGWSLLSWSSNIKPDSSVMVMMNEGREVLRIVLSGTPEARRKFRHYFSHQNTSPMEQADEGKE</sequence>
<dbReference type="EMBL" id="MN094788">
    <property type="protein sequence ID" value="QDH83565.1"/>
    <property type="molecule type" value="Genomic_DNA"/>
</dbReference>
<dbReference type="GeneID" id="56136040"/>
<evidence type="ECO:0000313" key="1">
    <source>
        <dbReference type="EMBL" id="QDH83565.1"/>
    </source>
</evidence>
<organism evidence="1 2">
    <name type="scientific">Achromobacter phage Motura</name>
    <dbReference type="NCBI Taxonomy" id="2591403"/>
    <lineage>
        <taxon>Viruses</taxon>
        <taxon>Duplodnaviria</taxon>
        <taxon>Heunggongvirae</taxon>
        <taxon>Uroviricota</taxon>
        <taxon>Caudoviricetes</taxon>
        <taxon>Moturavirus</taxon>
        <taxon>Moturavirus motura</taxon>
    </lineage>
</organism>
<dbReference type="RefSeq" id="YP_009903764.1">
    <property type="nucleotide sequence ID" value="NC_049849.1"/>
</dbReference>
<evidence type="ECO:0000313" key="2">
    <source>
        <dbReference type="Proteomes" id="UP000320799"/>
    </source>
</evidence>
<keyword evidence="2" id="KW-1185">Reference proteome</keyword>
<reference evidence="1 2" key="1">
    <citation type="submission" date="2019-06" db="EMBL/GenBank/DDBJ databases">
        <authorList>
            <person name="Kincaid V.D."/>
            <person name="Fuller A."/>
            <person name="Hodges K."/>
            <person name="Bansal M."/>
            <person name="Essig J."/>
            <person name="Johnson A."/>
        </authorList>
    </citation>
    <scope>NUCLEOTIDE SEQUENCE [LARGE SCALE GENOMIC DNA]</scope>
</reference>
<dbReference type="KEGG" id="vg:56136040"/>
<dbReference type="Proteomes" id="UP000320799">
    <property type="component" value="Segment"/>
</dbReference>
<name>A0A514CSW9_9CAUD</name>